<dbReference type="InterPro" id="IPR036770">
    <property type="entry name" value="Ankyrin_rpt-contain_sf"/>
</dbReference>
<gene>
    <name evidence="4" type="ORF">KUTeg_017697</name>
</gene>
<evidence type="ECO:0000256" key="3">
    <source>
        <dbReference type="PROSITE-ProRule" id="PRU00023"/>
    </source>
</evidence>
<evidence type="ECO:0000256" key="1">
    <source>
        <dbReference type="ARBA" id="ARBA00022737"/>
    </source>
</evidence>
<comment type="caution">
    <text evidence="4">The sequence shown here is derived from an EMBL/GenBank/DDBJ whole genome shotgun (WGS) entry which is preliminary data.</text>
</comment>
<dbReference type="InterPro" id="IPR002110">
    <property type="entry name" value="Ankyrin_rpt"/>
</dbReference>
<feature type="repeat" description="ANK" evidence="3">
    <location>
        <begin position="4"/>
        <end position="36"/>
    </location>
</feature>
<dbReference type="SUPFAM" id="SSF48403">
    <property type="entry name" value="Ankyrin repeat"/>
    <property type="match status" value="1"/>
</dbReference>
<evidence type="ECO:0000313" key="4">
    <source>
        <dbReference type="EMBL" id="KAJ8304114.1"/>
    </source>
</evidence>
<feature type="repeat" description="ANK" evidence="3">
    <location>
        <begin position="190"/>
        <end position="222"/>
    </location>
</feature>
<name>A0ABQ9EFN7_TEGGR</name>
<keyword evidence="1" id="KW-0677">Repeat</keyword>
<dbReference type="Gene3D" id="1.25.40.20">
    <property type="entry name" value="Ankyrin repeat-containing domain"/>
    <property type="match status" value="3"/>
</dbReference>
<organism evidence="4 5">
    <name type="scientific">Tegillarca granosa</name>
    <name type="common">Malaysian cockle</name>
    <name type="synonym">Anadara granosa</name>
    <dbReference type="NCBI Taxonomy" id="220873"/>
    <lineage>
        <taxon>Eukaryota</taxon>
        <taxon>Metazoa</taxon>
        <taxon>Spiralia</taxon>
        <taxon>Lophotrochozoa</taxon>
        <taxon>Mollusca</taxon>
        <taxon>Bivalvia</taxon>
        <taxon>Autobranchia</taxon>
        <taxon>Pteriomorphia</taxon>
        <taxon>Arcoida</taxon>
        <taxon>Arcoidea</taxon>
        <taxon>Arcidae</taxon>
        <taxon>Tegillarca</taxon>
    </lineage>
</organism>
<dbReference type="PANTHER" id="PTHR24193">
    <property type="entry name" value="ANKYRIN REPEAT PROTEIN"/>
    <property type="match status" value="1"/>
</dbReference>
<dbReference type="PROSITE" id="PS50088">
    <property type="entry name" value="ANK_REPEAT"/>
    <property type="match status" value="5"/>
</dbReference>
<protein>
    <submittedName>
        <fullName evidence="4">Uncharacterized protein</fullName>
    </submittedName>
</protein>
<feature type="repeat" description="ANK" evidence="3">
    <location>
        <begin position="138"/>
        <end position="170"/>
    </location>
</feature>
<dbReference type="Pfam" id="PF00023">
    <property type="entry name" value="Ank"/>
    <property type="match status" value="1"/>
</dbReference>
<dbReference type="SMART" id="SM00248">
    <property type="entry name" value="ANK"/>
    <property type="match status" value="7"/>
</dbReference>
<accession>A0ABQ9EFN7</accession>
<dbReference type="Proteomes" id="UP001217089">
    <property type="component" value="Unassembled WGS sequence"/>
</dbReference>
<dbReference type="Pfam" id="PF12796">
    <property type="entry name" value="Ank_2"/>
    <property type="match status" value="3"/>
</dbReference>
<feature type="repeat" description="ANK" evidence="3">
    <location>
        <begin position="37"/>
        <end position="69"/>
    </location>
</feature>
<evidence type="ECO:0000313" key="5">
    <source>
        <dbReference type="Proteomes" id="UP001217089"/>
    </source>
</evidence>
<reference evidence="4 5" key="1">
    <citation type="submission" date="2022-12" db="EMBL/GenBank/DDBJ databases">
        <title>Chromosome-level genome of Tegillarca granosa.</title>
        <authorList>
            <person name="Kim J."/>
        </authorList>
    </citation>
    <scope>NUCLEOTIDE SEQUENCE [LARGE SCALE GENOMIC DNA]</scope>
    <source>
        <strain evidence="4">Teg-2019</strain>
        <tissue evidence="4">Adductor muscle</tissue>
    </source>
</reference>
<evidence type="ECO:0000256" key="2">
    <source>
        <dbReference type="ARBA" id="ARBA00023043"/>
    </source>
</evidence>
<keyword evidence="2 3" id="KW-0040">ANK repeat</keyword>
<sequence length="256" mass="28299">MGVLDRTPLHWAAANGNMEVVEKLIEGGSDLEAKDKYGMRPALWAAWYGHLEILQLLINSGATSRCSNKQGMGLLHCASQNNNINVMNFIFESLENINVNEVDKCDRTSLHLAAENGHLEAVMRLIDMRCDCARRDKSGETALHLAARNNHYEVIKKLLMLGVEINDRDVEGRTALHIAAQNGRPEAVEQGNSALHLATLGNHTELTRLLVDAKCQIDLTNYLGKTPLQLASRGSFIAIVDMIVKAERYYAVARVG</sequence>
<dbReference type="PROSITE" id="PS50297">
    <property type="entry name" value="ANK_REP_REGION"/>
    <property type="match status" value="3"/>
</dbReference>
<dbReference type="InterPro" id="IPR050663">
    <property type="entry name" value="Ankyrin-SOCS_Box"/>
</dbReference>
<proteinExistence type="predicted"/>
<dbReference type="EMBL" id="JARBDR010000903">
    <property type="protein sequence ID" value="KAJ8304114.1"/>
    <property type="molecule type" value="Genomic_DNA"/>
</dbReference>
<dbReference type="PANTHER" id="PTHR24193:SF121">
    <property type="entry name" value="ADA2A-CONTAINING COMPLEX COMPONENT 3, ISOFORM D"/>
    <property type="match status" value="1"/>
</dbReference>
<keyword evidence="5" id="KW-1185">Reference proteome</keyword>
<feature type="repeat" description="ANK" evidence="3">
    <location>
        <begin position="105"/>
        <end position="137"/>
    </location>
</feature>
<dbReference type="PRINTS" id="PR01415">
    <property type="entry name" value="ANKYRIN"/>
</dbReference>